<dbReference type="Proteomes" id="UP000253782">
    <property type="component" value="Unassembled WGS sequence"/>
</dbReference>
<proteinExistence type="predicted"/>
<dbReference type="Gene3D" id="3.90.1340.10">
    <property type="entry name" value="Phage tail collar domain"/>
    <property type="match status" value="1"/>
</dbReference>
<dbReference type="AlphaFoldDB" id="A0A369UJX5"/>
<accession>A0A369UJX5</accession>
<evidence type="ECO:0000259" key="1">
    <source>
        <dbReference type="Pfam" id="PF07484"/>
    </source>
</evidence>
<name>A0A369UJX5_9GAMM</name>
<sequence>MSNFYLGQIMLTGFGFAQKGFALCNGQALAINQNAALFALLGTSYGGNGQTTFMLPNMQGVTPVGAGIPAGGGGASYTYGQTGGTETVTLLQSNLPQHTHQVMASTQAGTVKNPNNAVYGSSTSADALYGAASSGLVALNPAEILPTGGSGPHDNMQPYLVINFNIALVGIFPSRN</sequence>
<evidence type="ECO:0000313" key="2">
    <source>
        <dbReference type="EMBL" id="RDD81072.1"/>
    </source>
</evidence>
<protein>
    <submittedName>
        <fullName evidence="2">Microcystin-dependent protein</fullName>
    </submittedName>
</protein>
<dbReference type="SUPFAM" id="SSF88874">
    <property type="entry name" value="Receptor-binding domain of short tail fibre protein gp12"/>
    <property type="match status" value="1"/>
</dbReference>
<reference evidence="2 3" key="1">
    <citation type="submission" date="2018-07" db="EMBL/GenBank/DDBJ databases">
        <title>Dyella tabacisoli L4-6T, whole genome shotgun sequence.</title>
        <authorList>
            <person name="Zhou X.-K."/>
            <person name="Li W.-J."/>
            <person name="Duan Y.-Q."/>
        </authorList>
    </citation>
    <scope>NUCLEOTIDE SEQUENCE [LARGE SCALE GENOMIC DNA]</scope>
    <source>
        <strain evidence="2 3">L4-6</strain>
    </source>
</reference>
<organism evidence="2 3">
    <name type="scientific">Dyella tabacisoli</name>
    <dbReference type="NCBI Taxonomy" id="2282381"/>
    <lineage>
        <taxon>Bacteria</taxon>
        <taxon>Pseudomonadati</taxon>
        <taxon>Pseudomonadota</taxon>
        <taxon>Gammaproteobacteria</taxon>
        <taxon>Lysobacterales</taxon>
        <taxon>Rhodanobacteraceae</taxon>
        <taxon>Dyella</taxon>
    </lineage>
</organism>
<dbReference type="OrthoDB" id="9810174at2"/>
<comment type="caution">
    <text evidence="2">The sequence shown here is derived from an EMBL/GenBank/DDBJ whole genome shotgun (WGS) entry which is preliminary data.</text>
</comment>
<evidence type="ECO:0000313" key="3">
    <source>
        <dbReference type="Proteomes" id="UP000253782"/>
    </source>
</evidence>
<dbReference type="RefSeq" id="WP_114846143.1">
    <property type="nucleotide sequence ID" value="NZ_JBHSPE010000008.1"/>
</dbReference>
<feature type="domain" description="Phage tail collar" evidence="1">
    <location>
        <begin position="7"/>
        <end position="63"/>
    </location>
</feature>
<dbReference type="EMBL" id="QQAH01000012">
    <property type="protein sequence ID" value="RDD81072.1"/>
    <property type="molecule type" value="Genomic_DNA"/>
</dbReference>
<dbReference type="Pfam" id="PF07484">
    <property type="entry name" value="Collar"/>
    <property type="match status" value="1"/>
</dbReference>
<keyword evidence="3" id="KW-1185">Reference proteome</keyword>
<dbReference type="InterPro" id="IPR037053">
    <property type="entry name" value="Phage_tail_collar_dom_sf"/>
</dbReference>
<dbReference type="InterPro" id="IPR011083">
    <property type="entry name" value="Phage_tail_collar_dom"/>
</dbReference>
<gene>
    <name evidence="2" type="ORF">DVJ77_14025</name>
</gene>